<dbReference type="EnsemblMetazoa" id="XM_030988335">
    <property type="protein sequence ID" value="XP_030844195"/>
    <property type="gene ID" value="LOC115925118"/>
</dbReference>
<keyword evidence="1" id="KW-0677">Repeat</keyword>
<dbReference type="InterPro" id="IPR050991">
    <property type="entry name" value="ECM_Regulatory_Proteins"/>
</dbReference>
<dbReference type="PROSITE" id="PS50853">
    <property type="entry name" value="FN3"/>
    <property type="match status" value="1"/>
</dbReference>
<feature type="domain" description="Fibronectin type-III" evidence="2">
    <location>
        <begin position="93"/>
        <end position="185"/>
    </location>
</feature>
<sequence>MEPSPVNLFEYGATNDSISAEWTKPSGAIDQYTFSCSDGTEDPSSPIVEDGTYIYQISCEGLSTAGANYTITVTSQSGDESSYESTITITAYPNSAVLRSSEITTRQITVQWDDPEGEEDYFIVDCGADWSTEFILNHDQGKDNTFEATCNVSIAEAPYDVTVTSVSGDKESPVTMTFTAATPDVVTFEDSSSNTTSVTVTWNVLTGADWFRVECSEGFPSPDYYLPGSATEVTCIWVTSGGNHSISVITRENNGESPAMVAYIVAGKLIFHVH</sequence>
<dbReference type="Proteomes" id="UP000007110">
    <property type="component" value="Unassembled WGS sequence"/>
</dbReference>
<dbReference type="SMART" id="SM00060">
    <property type="entry name" value="FN3"/>
    <property type="match status" value="3"/>
</dbReference>
<dbReference type="Gene3D" id="2.60.40.10">
    <property type="entry name" value="Immunoglobulins"/>
    <property type="match status" value="2"/>
</dbReference>
<dbReference type="InterPro" id="IPR003961">
    <property type="entry name" value="FN3_dom"/>
</dbReference>
<dbReference type="InterPro" id="IPR013783">
    <property type="entry name" value="Ig-like_fold"/>
</dbReference>
<evidence type="ECO:0000256" key="1">
    <source>
        <dbReference type="ARBA" id="ARBA00022737"/>
    </source>
</evidence>
<dbReference type="InParanoid" id="A0A7M7P1R8"/>
<dbReference type="InterPro" id="IPR036116">
    <property type="entry name" value="FN3_sf"/>
</dbReference>
<dbReference type="FunFam" id="2.60.40.10:FF:003892">
    <property type="match status" value="1"/>
</dbReference>
<dbReference type="SUPFAM" id="SSF49265">
    <property type="entry name" value="Fibronectin type III"/>
    <property type="match status" value="3"/>
</dbReference>
<evidence type="ECO:0000313" key="3">
    <source>
        <dbReference type="EnsemblMetazoa" id="XP_030844195"/>
    </source>
</evidence>
<organism evidence="3 4">
    <name type="scientific">Strongylocentrotus purpuratus</name>
    <name type="common">Purple sea urchin</name>
    <dbReference type="NCBI Taxonomy" id="7668"/>
    <lineage>
        <taxon>Eukaryota</taxon>
        <taxon>Metazoa</taxon>
        <taxon>Echinodermata</taxon>
        <taxon>Eleutherozoa</taxon>
        <taxon>Echinozoa</taxon>
        <taxon>Echinoidea</taxon>
        <taxon>Euechinoidea</taxon>
        <taxon>Echinacea</taxon>
        <taxon>Camarodonta</taxon>
        <taxon>Echinidea</taxon>
        <taxon>Strongylocentrotidae</taxon>
        <taxon>Strongylocentrotus</taxon>
    </lineage>
</organism>
<evidence type="ECO:0000259" key="2">
    <source>
        <dbReference type="PROSITE" id="PS50853"/>
    </source>
</evidence>
<dbReference type="PANTHER" id="PTHR46708">
    <property type="entry name" value="TENASCIN"/>
    <property type="match status" value="1"/>
</dbReference>
<evidence type="ECO:0000313" key="4">
    <source>
        <dbReference type="Proteomes" id="UP000007110"/>
    </source>
</evidence>
<reference evidence="4" key="1">
    <citation type="submission" date="2015-02" db="EMBL/GenBank/DDBJ databases">
        <title>Genome sequencing for Strongylocentrotus purpuratus.</title>
        <authorList>
            <person name="Murali S."/>
            <person name="Liu Y."/>
            <person name="Vee V."/>
            <person name="English A."/>
            <person name="Wang M."/>
            <person name="Skinner E."/>
            <person name="Han Y."/>
            <person name="Muzny D.M."/>
            <person name="Worley K.C."/>
            <person name="Gibbs R.A."/>
        </authorList>
    </citation>
    <scope>NUCLEOTIDE SEQUENCE</scope>
</reference>
<proteinExistence type="predicted"/>
<keyword evidence="4" id="KW-1185">Reference proteome</keyword>
<reference evidence="3" key="2">
    <citation type="submission" date="2021-01" db="UniProtKB">
        <authorList>
            <consortium name="EnsemblMetazoa"/>
        </authorList>
    </citation>
    <scope>IDENTIFICATION</scope>
</reference>
<accession>A0A7M7P1R8</accession>
<dbReference type="GeneID" id="115925118"/>
<name>A0A7M7P1R8_STRPU</name>
<dbReference type="PANTHER" id="PTHR46708:SF2">
    <property type="entry name" value="FIBRONECTIN TYPE-III DOMAIN-CONTAINING PROTEIN"/>
    <property type="match status" value="1"/>
</dbReference>
<protein>
    <recommendedName>
        <fullName evidence="2">Fibronectin type-III domain-containing protein</fullName>
    </recommendedName>
</protein>
<dbReference type="AlphaFoldDB" id="A0A7M7P1R8"/>
<dbReference type="OrthoDB" id="10253954at2759"/>
<dbReference type="KEGG" id="spu:115925118"/>
<dbReference type="RefSeq" id="XP_030844195.1">
    <property type="nucleotide sequence ID" value="XM_030988335.1"/>
</dbReference>